<keyword evidence="3 5" id="KW-1133">Transmembrane helix</keyword>
<dbReference type="EMBL" id="GEDC01018391">
    <property type="protein sequence ID" value="JAS18907.1"/>
    <property type="molecule type" value="Transcribed_RNA"/>
</dbReference>
<feature type="transmembrane region" description="Helical" evidence="5">
    <location>
        <begin position="123"/>
        <end position="148"/>
    </location>
</feature>
<dbReference type="InterPro" id="IPR004031">
    <property type="entry name" value="PMP22/EMP/MP20/Claudin"/>
</dbReference>
<keyword evidence="4 5" id="KW-0472">Membrane</keyword>
<protein>
    <submittedName>
        <fullName evidence="6">Uncharacterized protein</fullName>
    </submittedName>
</protein>
<feature type="transmembrane region" description="Helical" evidence="5">
    <location>
        <begin position="94"/>
        <end position="116"/>
    </location>
</feature>
<dbReference type="GO" id="GO:0035151">
    <property type="term" value="P:regulation of tube size, open tracheal system"/>
    <property type="evidence" value="ECO:0007669"/>
    <property type="project" value="TreeGrafter"/>
</dbReference>
<name>A0A1B6CZL8_9HEMI</name>
<evidence type="ECO:0000256" key="3">
    <source>
        <dbReference type="ARBA" id="ARBA00022989"/>
    </source>
</evidence>
<evidence type="ECO:0000256" key="4">
    <source>
        <dbReference type="ARBA" id="ARBA00023136"/>
    </source>
</evidence>
<dbReference type="GO" id="GO:0005918">
    <property type="term" value="C:septate junction"/>
    <property type="evidence" value="ECO:0007669"/>
    <property type="project" value="TreeGrafter"/>
</dbReference>
<dbReference type="PANTHER" id="PTHR21284">
    <property type="entry name" value="EG:80H7.2 PROTEIN"/>
    <property type="match status" value="1"/>
</dbReference>
<dbReference type="GO" id="GO:0016020">
    <property type="term" value="C:membrane"/>
    <property type="evidence" value="ECO:0007669"/>
    <property type="project" value="UniProtKB-SubCell"/>
</dbReference>
<organism evidence="6">
    <name type="scientific">Clastoptera arizonana</name>
    <name type="common">Arizona spittle bug</name>
    <dbReference type="NCBI Taxonomy" id="38151"/>
    <lineage>
        <taxon>Eukaryota</taxon>
        <taxon>Metazoa</taxon>
        <taxon>Ecdysozoa</taxon>
        <taxon>Arthropoda</taxon>
        <taxon>Hexapoda</taxon>
        <taxon>Insecta</taxon>
        <taxon>Pterygota</taxon>
        <taxon>Neoptera</taxon>
        <taxon>Paraneoptera</taxon>
        <taxon>Hemiptera</taxon>
        <taxon>Auchenorrhyncha</taxon>
        <taxon>Cercopoidea</taxon>
        <taxon>Clastopteridae</taxon>
        <taxon>Clastoptera</taxon>
    </lineage>
</organism>
<comment type="subcellular location">
    <subcellularLocation>
        <location evidence="1">Membrane</location>
        <topology evidence="1">Multi-pass membrane protein</topology>
    </subcellularLocation>
</comment>
<feature type="transmembrane region" description="Helical" evidence="5">
    <location>
        <begin position="168"/>
        <end position="189"/>
    </location>
</feature>
<dbReference type="AlphaFoldDB" id="A0A1B6CZL8"/>
<reference evidence="6" key="1">
    <citation type="submission" date="2015-12" db="EMBL/GenBank/DDBJ databases">
        <title>De novo transcriptome assembly of four potential Pierce s Disease insect vectors from Arizona vineyards.</title>
        <authorList>
            <person name="Tassone E.E."/>
        </authorList>
    </citation>
    <scope>NUCLEOTIDE SEQUENCE</scope>
</reference>
<evidence type="ECO:0000313" key="6">
    <source>
        <dbReference type="EMBL" id="JAS18907.1"/>
    </source>
</evidence>
<dbReference type="Pfam" id="PF13903">
    <property type="entry name" value="Claudin_2"/>
    <property type="match status" value="1"/>
</dbReference>
<accession>A0A1B6CZL8</accession>
<dbReference type="Gene3D" id="1.20.140.150">
    <property type="match status" value="1"/>
</dbReference>
<gene>
    <name evidence="6" type="ORF">g.28083</name>
</gene>
<sequence>MAKTRTGKIATGLAVGGFFFVLLAFTTPSWLVTDGLLEKPKFEQLGLWLVCFHDLEDPRHWYDTKFSGCWWVFLEEYYIIHDLLLPGFFVAVQFFYTLSFVATLLSFFLVLGYLCASRENEHFVLLQLIVGGLLLGGAVTGTFAVYIFGANGDGRVWMPNWEHNNMGYSYVCAVLGVIMEYIAGCLYIIQARYFDMKKKKNYESRQGQGYDYHMEERKSTSHTTI</sequence>
<evidence type="ECO:0000256" key="5">
    <source>
        <dbReference type="SAM" id="Phobius"/>
    </source>
</evidence>
<proteinExistence type="predicted"/>
<keyword evidence="2 5" id="KW-0812">Transmembrane</keyword>
<dbReference type="PANTHER" id="PTHR21284:SF11">
    <property type="entry name" value="KUNE-KUNE"/>
    <property type="match status" value="1"/>
</dbReference>
<feature type="transmembrane region" description="Helical" evidence="5">
    <location>
        <begin position="12"/>
        <end position="32"/>
    </location>
</feature>
<evidence type="ECO:0000256" key="1">
    <source>
        <dbReference type="ARBA" id="ARBA00004141"/>
    </source>
</evidence>
<evidence type="ECO:0000256" key="2">
    <source>
        <dbReference type="ARBA" id="ARBA00022692"/>
    </source>
</evidence>
<dbReference type="GO" id="GO:0019991">
    <property type="term" value="P:septate junction assembly"/>
    <property type="evidence" value="ECO:0007669"/>
    <property type="project" value="TreeGrafter"/>
</dbReference>